<dbReference type="PROSITE" id="PS00409">
    <property type="entry name" value="PROKAR_NTER_METHYL"/>
    <property type="match status" value="1"/>
</dbReference>
<feature type="transmembrane region" description="Helical" evidence="4">
    <location>
        <begin position="12"/>
        <end position="37"/>
    </location>
</feature>
<keyword evidence="3" id="KW-0281">Fimbrium</keyword>
<dbReference type="RefSeq" id="WP_379759609.1">
    <property type="nucleotide sequence ID" value="NZ_JBHSMR010000013.1"/>
</dbReference>
<keyword evidence="4" id="KW-0812">Transmembrane</keyword>
<dbReference type="Pfam" id="PF00114">
    <property type="entry name" value="Pilin"/>
    <property type="match status" value="1"/>
</dbReference>
<dbReference type="PANTHER" id="PTHR30093:SF34">
    <property type="entry name" value="PREPILIN PEPTIDASE-DEPENDENT PROTEIN D"/>
    <property type="match status" value="1"/>
</dbReference>
<dbReference type="Gene3D" id="3.30.700.10">
    <property type="entry name" value="Glycoprotein, Type 4 Pilin"/>
    <property type="match status" value="1"/>
</dbReference>
<evidence type="ECO:0000256" key="1">
    <source>
        <dbReference type="ARBA" id="ARBA00005233"/>
    </source>
</evidence>
<keyword evidence="4" id="KW-0472">Membrane</keyword>
<proteinExistence type="inferred from homology"/>
<dbReference type="InterPro" id="IPR045584">
    <property type="entry name" value="Pilin-like"/>
</dbReference>
<dbReference type="Pfam" id="PF07963">
    <property type="entry name" value="N_methyl"/>
    <property type="match status" value="1"/>
</dbReference>
<organism evidence="5 6">
    <name type="scientific">Massilia suwonensis</name>
    <dbReference type="NCBI Taxonomy" id="648895"/>
    <lineage>
        <taxon>Bacteria</taxon>
        <taxon>Pseudomonadati</taxon>
        <taxon>Pseudomonadota</taxon>
        <taxon>Betaproteobacteria</taxon>
        <taxon>Burkholderiales</taxon>
        <taxon>Oxalobacteraceae</taxon>
        <taxon>Telluria group</taxon>
        <taxon>Massilia</taxon>
    </lineage>
</organism>
<dbReference type="EMBL" id="JBHSMR010000013">
    <property type="protein sequence ID" value="MFC5480385.1"/>
    <property type="molecule type" value="Genomic_DNA"/>
</dbReference>
<dbReference type="NCBIfam" id="TIGR02532">
    <property type="entry name" value="IV_pilin_GFxxxE"/>
    <property type="match status" value="1"/>
</dbReference>
<comment type="caution">
    <text evidence="5">The sequence shown here is derived from an EMBL/GenBank/DDBJ whole genome shotgun (WGS) entry which is preliminary data.</text>
</comment>
<dbReference type="Proteomes" id="UP001596101">
    <property type="component" value="Unassembled WGS sequence"/>
</dbReference>
<comment type="similarity">
    <text evidence="1 3">Belongs to the N-Me-Phe pilin family.</text>
</comment>
<dbReference type="InterPro" id="IPR012902">
    <property type="entry name" value="N_methyl_site"/>
</dbReference>
<sequence>MKSMKIVKKTQAGFTLIELMIVVAIIGILAAVAIPAYQDYTAKSKFGAALAEVSAGKVGYDSRLNDGDTVTAPEQAGLNKKADKTANCEFDVAAAPATGLSCKIVAGPASVKDQVITLSRDATTGAWTCAATTVPQKLIGATGICTGKTAG</sequence>
<evidence type="ECO:0000256" key="2">
    <source>
        <dbReference type="ARBA" id="ARBA00022481"/>
    </source>
</evidence>
<accession>A0ABW0MRW3</accession>
<dbReference type="InterPro" id="IPR001082">
    <property type="entry name" value="Pilin"/>
</dbReference>
<gene>
    <name evidence="5" type="ORF">ACFPQ5_19465</name>
</gene>
<dbReference type="SUPFAM" id="SSF54523">
    <property type="entry name" value="Pili subunits"/>
    <property type="match status" value="1"/>
</dbReference>
<dbReference type="PANTHER" id="PTHR30093">
    <property type="entry name" value="GENERAL SECRETION PATHWAY PROTEIN G"/>
    <property type="match status" value="1"/>
</dbReference>
<name>A0ABW0MRW3_9BURK</name>
<evidence type="ECO:0000256" key="3">
    <source>
        <dbReference type="RuleBase" id="RU000389"/>
    </source>
</evidence>
<protein>
    <submittedName>
        <fullName evidence="5">Pilin</fullName>
    </submittedName>
</protein>
<keyword evidence="2" id="KW-0488">Methylation</keyword>
<evidence type="ECO:0000313" key="6">
    <source>
        <dbReference type="Proteomes" id="UP001596101"/>
    </source>
</evidence>
<keyword evidence="4" id="KW-1133">Transmembrane helix</keyword>
<reference evidence="6" key="1">
    <citation type="journal article" date="2019" name="Int. J. Syst. Evol. Microbiol.">
        <title>The Global Catalogue of Microorganisms (GCM) 10K type strain sequencing project: providing services to taxonomists for standard genome sequencing and annotation.</title>
        <authorList>
            <consortium name="The Broad Institute Genomics Platform"/>
            <consortium name="The Broad Institute Genome Sequencing Center for Infectious Disease"/>
            <person name="Wu L."/>
            <person name="Ma J."/>
        </authorList>
    </citation>
    <scope>NUCLEOTIDE SEQUENCE [LARGE SCALE GENOMIC DNA]</scope>
    <source>
        <strain evidence="6">CCUG 43111</strain>
    </source>
</reference>
<evidence type="ECO:0000256" key="4">
    <source>
        <dbReference type="SAM" id="Phobius"/>
    </source>
</evidence>
<evidence type="ECO:0000313" key="5">
    <source>
        <dbReference type="EMBL" id="MFC5480385.1"/>
    </source>
</evidence>
<keyword evidence="6" id="KW-1185">Reference proteome</keyword>